<dbReference type="AlphaFoldDB" id="A0A023AVZ4"/>
<dbReference type="RefSeq" id="XP_011133842.1">
    <property type="nucleotide sequence ID" value="XM_011135540.1"/>
</dbReference>
<gene>
    <name evidence="1" type="ORF">GNI_213350</name>
</gene>
<dbReference type="Proteomes" id="UP000019763">
    <property type="component" value="Unassembled WGS sequence"/>
</dbReference>
<name>A0A023AVZ4_GRENI</name>
<organism evidence="1 2">
    <name type="scientific">Gregarina niphandrodes</name>
    <name type="common">Septate eugregarine</name>
    <dbReference type="NCBI Taxonomy" id="110365"/>
    <lineage>
        <taxon>Eukaryota</taxon>
        <taxon>Sar</taxon>
        <taxon>Alveolata</taxon>
        <taxon>Apicomplexa</taxon>
        <taxon>Conoidasida</taxon>
        <taxon>Gregarinasina</taxon>
        <taxon>Eugregarinorida</taxon>
        <taxon>Gregarinidae</taxon>
        <taxon>Gregarina</taxon>
    </lineage>
</organism>
<sequence length="170" mass="18165">MDLKEDTSNLAVLESLAKYFNDSCDGVKEQKAKAAAKKNEPMAGAVNVASEQESGGLYGRFVIADTHVACLVDPGADKNIISWQQLQTLPLEYRCLWQPNEDGEMMLNFIQGSCEVVGTINLPVISPLGNVEMEFSLAASPVGGCAKRKGAVAGSSPALGPHRRNLCILI</sequence>
<evidence type="ECO:0008006" key="3">
    <source>
        <dbReference type="Google" id="ProtNLM"/>
    </source>
</evidence>
<evidence type="ECO:0000313" key="1">
    <source>
        <dbReference type="EMBL" id="EZG42879.1"/>
    </source>
</evidence>
<dbReference type="EMBL" id="AFNH02001674">
    <property type="protein sequence ID" value="EZG42879.1"/>
    <property type="molecule type" value="Genomic_DNA"/>
</dbReference>
<dbReference type="VEuPathDB" id="CryptoDB:GNI_213350"/>
<accession>A0A023AVZ4</accession>
<dbReference type="GeneID" id="22916527"/>
<keyword evidence="2" id="KW-1185">Reference proteome</keyword>
<reference evidence="1" key="1">
    <citation type="submission" date="2013-12" db="EMBL/GenBank/DDBJ databases">
        <authorList>
            <person name="Omoto C.K."/>
            <person name="Sibley D."/>
            <person name="Venepally P."/>
            <person name="Hadjithomas M."/>
            <person name="Karamycheva S."/>
            <person name="Brunk B."/>
            <person name="Roos D."/>
            <person name="Caler E."/>
            <person name="Lorenzi H."/>
        </authorList>
    </citation>
    <scope>NUCLEOTIDE SEQUENCE</scope>
</reference>
<evidence type="ECO:0000313" key="2">
    <source>
        <dbReference type="Proteomes" id="UP000019763"/>
    </source>
</evidence>
<proteinExistence type="predicted"/>
<protein>
    <recommendedName>
        <fullName evidence="3">Peptidase A2 domain-containing protein</fullName>
    </recommendedName>
</protein>
<comment type="caution">
    <text evidence="1">The sequence shown here is derived from an EMBL/GenBank/DDBJ whole genome shotgun (WGS) entry which is preliminary data.</text>
</comment>